<feature type="domain" description="Potassium channel inwardly rectifying transmembrane" evidence="2">
    <location>
        <begin position="101"/>
        <end position="132"/>
    </location>
</feature>
<proteinExistence type="predicted"/>
<evidence type="ECO:0000313" key="3">
    <source>
        <dbReference type="EMBL" id="JAC51568.1"/>
    </source>
</evidence>
<sequence>MDQADNPQIRRSISMPVKPRPIEPKSLKRSEEKERINESADYYPESPIVQRRKKSDLDGHISRSANNVPCASDWAGSTIELNRDCRYSDPMCSRSRHHRVIEKSGHENVSFRRIPQKSWRYVRDLVTTMVSALTRLFPKKCLTTAPSNVNNTITPASTKLSFEQSDLESCVEDDANSYSGIKQNNTNGNFRI</sequence>
<accession>A0A034WCQ7</accession>
<dbReference type="InterPro" id="IPR040445">
    <property type="entry name" value="Kir_TM"/>
</dbReference>
<evidence type="ECO:0000259" key="2">
    <source>
        <dbReference type="Pfam" id="PF01007"/>
    </source>
</evidence>
<feature type="region of interest" description="Disordered" evidence="1">
    <location>
        <begin position="1"/>
        <end position="46"/>
    </location>
</feature>
<feature type="compositionally biased region" description="Basic and acidic residues" evidence="1">
    <location>
        <begin position="20"/>
        <end position="38"/>
    </location>
</feature>
<dbReference type="OrthoDB" id="273257at2759"/>
<protein>
    <recommendedName>
        <fullName evidence="2">Potassium channel inwardly rectifying transmembrane domain-containing protein</fullName>
    </recommendedName>
</protein>
<dbReference type="AlphaFoldDB" id="A0A034WCQ7"/>
<reference evidence="3" key="1">
    <citation type="journal article" date="2014" name="BMC Genomics">
        <title>Characterizing the developmental transcriptome of the oriental fruit fly, Bactrocera dorsalis (Diptera: Tephritidae) through comparative genomic analysis with Drosophila melanogaster utilizing modENCODE datasets.</title>
        <authorList>
            <person name="Geib S.M."/>
            <person name="Calla B."/>
            <person name="Hall B."/>
            <person name="Hou S."/>
            <person name="Manoukis N.C."/>
        </authorList>
    </citation>
    <scope>NUCLEOTIDE SEQUENCE</scope>
    <source>
        <strain evidence="3">Punador</strain>
    </source>
</reference>
<dbReference type="Pfam" id="PF01007">
    <property type="entry name" value="IRK"/>
    <property type="match status" value="1"/>
</dbReference>
<dbReference type="EMBL" id="GAKP01007384">
    <property type="protein sequence ID" value="JAC51568.1"/>
    <property type="molecule type" value="Transcribed_RNA"/>
</dbReference>
<evidence type="ECO:0000256" key="1">
    <source>
        <dbReference type="SAM" id="MobiDB-lite"/>
    </source>
</evidence>
<feature type="compositionally biased region" description="Polar residues" evidence="1">
    <location>
        <begin position="1"/>
        <end position="11"/>
    </location>
</feature>
<name>A0A034WCQ7_BACDO</name>
<organism evidence="3">
    <name type="scientific">Bactrocera dorsalis</name>
    <name type="common">Oriental fruit fly</name>
    <name type="synonym">Dacus dorsalis</name>
    <dbReference type="NCBI Taxonomy" id="27457"/>
    <lineage>
        <taxon>Eukaryota</taxon>
        <taxon>Metazoa</taxon>
        <taxon>Ecdysozoa</taxon>
        <taxon>Arthropoda</taxon>
        <taxon>Hexapoda</taxon>
        <taxon>Insecta</taxon>
        <taxon>Pterygota</taxon>
        <taxon>Neoptera</taxon>
        <taxon>Endopterygota</taxon>
        <taxon>Diptera</taxon>
        <taxon>Brachycera</taxon>
        <taxon>Muscomorpha</taxon>
        <taxon>Tephritoidea</taxon>
        <taxon>Tephritidae</taxon>
        <taxon>Bactrocera</taxon>
        <taxon>Bactrocera</taxon>
    </lineage>
</organism>